<gene>
    <name evidence="1" type="ORF">NSCI0253_LOCUS31463</name>
</gene>
<reference evidence="1" key="1">
    <citation type="submission" date="2021-01" db="EMBL/GenBank/DDBJ databases">
        <authorList>
            <person name="Corre E."/>
            <person name="Pelletier E."/>
            <person name="Niang G."/>
            <person name="Scheremetjew M."/>
            <person name="Finn R."/>
            <person name="Kale V."/>
            <person name="Holt S."/>
            <person name="Cochrane G."/>
            <person name="Meng A."/>
            <person name="Brown T."/>
            <person name="Cohen L."/>
        </authorList>
    </citation>
    <scope>NUCLEOTIDE SEQUENCE</scope>
</reference>
<name>A0A7S1AKF1_NOCSC</name>
<dbReference type="InterPro" id="IPR029063">
    <property type="entry name" value="SAM-dependent_MTases_sf"/>
</dbReference>
<dbReference type="CDD" id="cd02440">
    <property type="entry name" value="AdoMet_MTases"/>
    <property type="match status" value="1"/>
</dbReference>
<dbReference type="SUPFAM" id="SSF53335">
    <property type="entry name" value="S-adenosyl-L-methionine-dependent methyltransferases"/>
    <property type="match status" value="1"/>
</dbReference>
<accession>A0A7S1AKF1</accession>
<organism evidence="1">
    <name type="scientific">Noctiluca scintillans</name>
    <name type="common">Sea sparkle</name>
    <name type="synonym">Red tide dinoflagellate</name>
    <dbReference type="NCBI Taxonomy" id="2966"/>
    <lineage>
        <taxon>Eukaryota</taxon>
        <taxon>Sar</taxon>
        <taxon>Alveolata</taxon>
        <taxon>Dinophyceae</taxon>
        <taxon>Noctilucales</taxon>
        <taxon>Noctilucaceae</taxon>
        <taxon>Noctiluca</taxon>
    </lineage>
</organism>
<dbReference type="Gene3D" id="3.40.50.150">
    <property type="entry name" value="Vaccinia Virus protein VP39"/>
    <property type="match status" value="1"/>
</dbReference>
<sequence length="316" mass="35413">MPKKGKRIAAVKEEDWEKKADEVDCMVEPGWRRRGRGGDPRGVYGNVKERAPEVSTAILADLSRQTQEVRTVTPVTSLIDSGDHVDEQHVEPVCRGTDTEELCEVDRRVPRGADRALEAHEAFGHDSIREAYGELGAVGFYAAKGAQYVNPHDVTLREALVNALNVWRDEGLLGDDSGALHRVLDVACGSGEASLAFEAWAEQTGFEHAVDACDPYTYEAYARRSGRQAHRWSFEDVADGILDAEEPYDVLLCSFCLHLLDRSWLSLTLSAMARAARLLIVLTPHKRPTIDKRTGWDQLDEMVHHRVRVRLYRSHT</sequence>
<dbReference type="EMBL" id="HBFQ01044381">
    <property type="protein sequence ID" value="CAD8857111.1"/>
    <property type="molecule type" value="Transcribed_RNA"/>
</dbReference>
<evidence type="ECO:0008006" key="2">
    <source>
        <dbReference type="Google" id="ProtNLM"/>
    </source>
</evidence>
<evidence type="ECO:0000313" key="1">
    <source>
        <dbReference type="EMBL" id="CAD8857111.1"/>
    </source>
</evidence>
<protein>
    <recommendedName>
        <fullName evidence="2">Methyltransferase domain-containing protein</fullName>
    </recommendedName>
</protein>
<proteinExistence type="predicted"/>
<dbReference type="AlphaFoldDB" id="A0A7S1AKF1"/>